<keyword evidence="2" id="KW-0851">Voltage-gated channel</keyword>
<name>A0A699Z582_HAELA</name>
<evidence type="ECO:0000256" key="4">
    <source>
        <dbReference type="SAM" id="Phobius"/>
    </source>
</evidence>
<keyword evidence="2" id="KW-0407">Ion channel</keyword>
<comment type="caution">
    <text evidence="6">The sequence shown here is derived from an EMBL/GenBank/DDBJ whole genome shotgun (WGS) entry which is preliminary data.</text>
</comment>
<keyword evidence="7" id="KW-1185">Reference proteome</keyword>
<sequence>MVFYLVARLEYFRADSWVGRNYQRFDNIPVSGRYIYSLYFAMAAFTGLGDNDFYIASVPEAVIMLVYLLFNLLLGAYILGTVTMLLTKGDKRMKLFRDRVTNLRSYGKINELPQRLMTAMEAHVELHFQSEQASDEQVLAIFPQTIRRRVLRHLYIKPIKECHLFAGCKPKYLDAVLAAGRVELFMPREQIIADGDIVNEIWVLLEGEVEVCRGGAAPAHLRFGHKQASSTRGGMTKALMSRIKYKPKPGRQQEQQGDTQGKGGGTRDQGQPPDMLQSFARWAL</sequence>
<dbReference type="GO" id="GO:0034702">
    <property type="term" value="C:monoatomic ion channel complex"/>
    <property type="evidence" value="ECO:0007669"/>
    <property type="project" value="UniProtKB-KW"/>
</dbReference>
<dbReference type="SUPFAM" id="SSF51206">
    <property type="entry name" value="cAMP-binding domain-like"/>
    <property type="match status" value="1"/>
</dbReference>
<evidence type="ECO:0000256" key="1">
    <source>
        <dbReference type="ARBA" id="ARBA00022826"/>
    </source>
</evidence>
<dbReference type="CDD" id="cd00038">
    <property type="entry name" value="CAP_ED"/>
    <property type="match status" value="1"/>
</dbReference>
<organism evidence="6 7">
    <name type="scientific">Haematococcus lacustris</name>
    <name type="common">Green alga</name>
    <name type="synonym">Haematococcus pluvialis</name>
    <dbReference type="NCBI Taxonomy" id="44745"/>
    <lineage>
        <taxon>Eukaryota</taxon>
        <taxon>Viridiplantae</taxon>
        <taxon>Chlorophyta</taxon>
        <taxon>core chlorophytes</taxon>
        <taxon>Chlorophyceae</taxon>
        <taxon>CS clade</taxon>
        <taxon>Chlamydomonadales</taxon>
        <taxon>Haematococcaceae</taxon>
        <taxon>Haematococcus</taxon>
    </lineage>
</organism>
<feature type="domain" description="Cyclic nucleotide-binding" evidence="5">
    <location>
        <begin position="164"/>
        <end position="211"/>
    </location>
</feature>
<dbReference type="Gene3D" id="1.10.287.70">
    <property type="match status" value="1"/>
</dbReference>
<keyword evidence="2" id="KW-0813">Transport</keyword>
<dbReference type="Gene3D" id="2.60.120.10">
    <property type="entry name" value="Jelly Rolls"/>
    <property type="match status" value="1"/>
</dbReference>
<keyword evidence="1" id="KW-0630">Potassium</keyword>
<keyword evidence="2" id="KW-0406">Ion transport</keyword>
<dbReference type="AlphaFoldDB" id="A0A699Z582"/>
<feature type="transmembrane region" description="Helical" evidence="4">
    <location>
        <begin position="30"/>
        <end position="49"/>
    </location>
</feature>
<evidence type="ECO:0000313" key="6">
    <source>
        <dbReference type="EMBL" id="GFH16710.1"/>
    </source>
</evidence>
<dbReference type="EMBL" id="BLLF01001040">
    <property type="protein sequence ID" value="GFH16710.1"/>
    <property type="molecule type" value="Genomic_DNA"/>
</dbReference>
<evidence type="ECO:0000259" key="5">
    <source>
        <dbReference type="PROSITE" id="PS50042"/>
    </source>
</evidence>
<feature type="transmembrane region" description="Helical" evidence="4">
    <location>
        <begin position="61"/>
        <end position="87"/>
    </location>
</feature>
<dbReference type="SUPFAM" id="SSF81324">
    <property type="entry name" value="Voltage-gated potassium channels"/>
    <property type="match status" value="1"/>
</dbReference>
<keyword evidence="1" id="KW-0631">Potassium channel</keyword>
<keyword evidence="4" id="KW-0812">Transmembrane</keyword>
<protein>
    <submittedName>
        <fullName evidence="6">Cyclic nucleotide-binding domain-containing protein</fullName>
    </submittedName>
</protein>
<reference evidence="6 7" key="1">
    <citation type="submission" date="2020-02" db="EMBL/GenBank/DDBJ databases">
        <title>Draft genome sequence of Haematococcus lacustris strain NIES-144.</title>
        <authorList>
            <person name="Morimoto D."/>
            <person name="Nakagawa S."/>
            <person name="Yoshida T."/>
            <person name="Sawayama S."/>
        </authorList>
    </citation>
    <scope>NUCLEOTIDE SEQUENCE [LARGE SCALE GENOMIC DNA]</scope>
    <source>
        <strain evidence="6 7">NIES-144</strain>
    </source>
</reference>
<dbReference type="InterPro" id="IPR045319">
    <property type="entry name" value="KAT/AKT"/>
</dbReference>
<evidence type="ECO:0000256" key="2">
    <source>
        <dbReference type="ARBA" id="ARBA00022882"/>
    </source>
</evidence>
<feature type="region of interest" description="Disordered" evidence="3">
    <location>
        <begin position="245"/>
        <end position="284"/>
    </location>
</feature>
<dbReference type="InterPro" id="IPR014710">
    <property type="entry name" value="RmlC-like_jellyroll"/>
</dbReference>
<feature type="compositionally biased region" description="Low complexity" evidence="3">
    <location>
        <begin position="250"/>
        <end position="259"/>
    </location>
</feature>
<evidence type="ECO:0000256" key="3">
    <source>
        <dbReference type="SAM" id="MobiDB-lite"/>
    </source>
</evidence>
<dbReference type="InterPro" id="IPR018490">
    <property type="entry name" value="cNMP-bd_dom_sf"/>
</dbReference>
<dbReference type="PANTHER" id="PTHR45743">
    <property type="entry name" value="POTASSIUM CHANNEL AKT1"/>
    <property type="match status" value="1"/>
</dbReference>
<dbReference type="InterPro" id="IPR000595">
    <property type="entry name" value="cNMP-bd_dom"/>
</dbReference>
<dbReference type="Proteomes" id="UP000485058">
    <property type="component" value="Unassembled WGS sequence"/>
</dbReference>
<proteinExistence type="predicted"/>
<dbReference type="GO" id="GO:0005249">
    <property type="term" value="F:voltage-gated potassium channel activity"/>
    <property type="evidence" value="ECO:0007669"/>
    <property type="project" value="InterPro"/>
</dbReference>
<evidence type="ECO:0000313" key="7">
    <source>
        <dbReference type="Proteomes" id="UP000485058"/>
    </source>
</evidence>
<accession>A0A699Z582</accession>
<keyword evidence="1" id="KW-0633">Potassium transport</keyword>
<gene>
    <name evidence="6" type="ORF">HaLaN_13187</name>
</gene>
<dbReference type="PROSITE" id="PS50042">
    <property type="entry name" value="CNMP_BINDING_3"/>
    <property type="match status" value="1"/>
</dbReference>
<keyword evidence="4" id="KW-0472">Membrane</keyword>
<dbReference type="PANTHER" id="PTHR45743:SF2">
    <property type="entry name" value="POTASSIUM CHANNEL AKT1"/>
    <property type="match status" value="1"/>
</dbReference>
<keyword evidence="4" id="KW-1133">Transmembrane helix</keyword>